<feature type="transmembrane region" description="Helical" evidence="1">
    <location>
        <begin position="48"/>
        <end position="65"/>
    </location>
</feature>
<dbReference type="Pfam" id="PF09838">
    <property type="entry name" value="DUF2065"/>
    <property type="match status" value="1"/>
</dbReference>
<evidence type="ECO:0000313" key="2">
    <source>
        <dbReference type="EMBL" id="SAM70882.1"/>
    </source>
</evidence>
<dbReference type="PANTHER" id="PTHR38602">
    <property type="entry name" value="INNER MEMBRANE PROTEIN-RELATED"/>
    <property type="match status" value="1"/>
</dbReference>
<evidence type="ECO:0000256" key="1">
    <source>
        <dbReference type="SAM" id="Phobius"/>
    </source>
</evidence>
<protein>
    <recommendedName>
        <fullName evidence="4">Inner membrane protein YjeT (Clustered with HflC)</fullName>
    </recommendedName>
</protein>
<gene>
    <name evidence="2" type="ORF">CHUV0807_2247</name>
</gene>
<feature type="transmembrane region" description="Helical" evidence="1">
    <location>
        <begin position="6"/>
        <end position="28"/>
    </location>
</feature>
<evidence type="ECO:0008006" key="4">
    <source>
        <dbReference type="Google" id="ProtNLM"/>
    </source>
</evidence>
<proteinExistence type="predicted"/>
<keyword evidence="1" id="KW-1133">Transmembrane helix</keyword>
<accession>A0A1C3H6S6</accession>
<name>A0A1C3H6S6_9GAMM</name>
<organism evidence="2 3">
    <name type="scientific">Cardiobacterium hominis</name>
    <dbReference type="NCBI Taxonomy" id="2718"/>
    <lineage>
        <taxon>Bacteria</taxon>
        <taxon>Pseudomonadati</taxon>
        <taxon>Pseudomonadota</taxon>
        <taxon>Gammaproteobacteria</taxon>
        <taxon>Cardiobacteriales</taxon>
        <taxon>Cardiobacteriaceae</taxon>
        <taxon>Cardiobacterium</taxon>
    </lineage>
</organism>
<keyword evidence="1" id="KW-0472">Membrane</keyword>
<dbReference type="Proteomes" id="UP000190837">
    <property type="component" value="Unassembled WGS sequence"/>
</dbReference>
<dbReference type="PANTHER" id="PTHR38602:SF1">
    <property type="entry name" value="INNER MEMBRANE PROTEIN"/>
    <property type="match status" value="1"/>
</dbReference>
<keyword evidence="1" id="KW-0812">Transmembrane</keyword>
<reference evidence="3" key="1">
    <citation type="submission" date="2016-04" db="EMBL/GenBank/DDBJ databases">
        <authorList>
            <person name="Tagini F."/>
        </authorList>
    </citation>
    <scope>NUCLEOTIDE SEQUENCE [LARGE SCALE GENOMIC DNA]</scope>
    <source>
        <strain evidence="3">CHUV0807</strain>
    </source>
</reference>
<dbReference type="EMBL" id="FKLO01000076">
    <property type="protein sequence ID" value="SAM70882.1"/>
    <property type="molecule type" value="Genomic_DNA"/>
</dbReference>
<dbReference type="AlphaFoldDB" id="A0A1C3H6S6"/>
<evidence type="ECO:0000313" key="3">
    <source>
        <dbReference type="Proteomes" id="UP000190837"/>
    </source>
</evidence>
<sequence>MNMTTWWLALALMLLCEGALIGIAPAIWRRTMRQLGELPDSALRRIGLGMAATAILIVALLLWLAY</sequence>
<dbReference type="InterPro" id="IPR019201">
    <property type="entry name" value="DUF2065"/>
</dbReference>
<dbReference type="RefSeq" id="WP_079541934.1">
    <property type="nucleotide sequence ID" value="NZ_CP171111.1"/>
</dbReference>